<dbReference type="EC" id="2.4.1.1" evidence="13"/>
<dbReference type="Pfam" id="PF00343">
    <property type="entry name" value="Phosphorylase"/>
    <property type="match status" value="1"/>
</dbReference>
<dbReference type="PROSITE" id="PS00102">
    <property type="entry name" value="PHOSPHORYLASE"/>
    <property type="match status" value="1"/>
</dbReference>
<evidence type="ECO:0000256" key="8">
    <source>
        <dbReference type="ARBA" id="ARBA00022679"/>
    </source>
</evidence>
<dbReference type="AlphaFoldDB" id="A0A1M6SJC4"/>
<dbReference type="InterPro" id="IPR011833">
    <property type="entry name" value="Glycg_phsphrylas"/>
</dbReference>
<dbReference type="SUPFAM" id="SSF53756">
    <property type="entry name" value="UDP-Glycosyltransferase/glycogen phosphorylase"/>
    <property type="match status" value="1"/>
</dbReference>
<evidence type="ECO:0000256" key="5">
    <source>
        <dbReference type="ARBA" id="ARBA00022490"/>
    </source>
</evidence>
<dbReference type="GO" id="GO:0005980">
    <property type="term" value="P:glycogen catabolic process"/>
    <property type="evidence" value="ECO:0007669"/>
    <property type="project" value="UniProtKB-ARBA"/>
</dbReference>
<evidence type="ECO:0000256" key="6">
    <source>
        <dbReference type="ARBA" id="ARBA00022533"/>
    </source>
</evidence>
<dbReference type="RefSeq" id="WP_072890238.1">
    <property type="nucleotide sequence ID" value="NZ_FRAE01000073.1"/>
</dbReference>
<keyword evidence="9 12" id="KW-0663">Pyridoxal phosphate</keyword>
<dbReference type="Proteomes" id="UP000242497">
    <property type="component" value="Unassembled WGS sequence"/>
</dbReference>
<reference evidence="15" key="1">
    <citation type="submission" date="2016-11" db="EMBL/GenBank/DDBJ databases">
        <authorList>
            <person name="Varghese N."/>
            <person name="Submissions S."/>
        </authorList>
    </citation>
    <scope>NUCLEOTIDE SEQUENCE [LARGE SCALE GENOMIC DNA]</scope>
    <source>
        <strain evidence="15">DSM 15518</strain>
    </source>
</reference>
<evidence type="ECO:0000256" key="11">
    <source>
        <dbReference type="ARBA" id="ARBA00025174"/>
    </source>
</evidence>
<dbReference type="PANTHER" id="PTHR11468">
    <property type="entry name" value="GLYCOGEN PHOSPHORYLASE"/>
    <property type="match status" value="1"/>
</dbReference>
<evidence type="ECO:0000256" key="12">
    <source>
        <dbReference type="PIRSR" id="PIRSR000460-1"/>
    </source>
</evidence>
<comment type="function">
    <text evidence="13">Allosteric enzyme that catalyzes the rate-limiting step in glycogen catabolism, the phosphorolytic cleavage of glycogen to produce glucose-1-phosphate, and plays a central role in maintaining cellular and organismal glucose homeostasis.</text>
</comment>
<dbReference type="CDD" id="cd04300">
    <property type="entry name" value="GT35_Glycogen_Phosphorylase"/>
    <property type="match status" value="1"/>
</dbReference>
<evidence type="ECO:0000256" key="1">
    <source>
        <dbReference type="ARBA" id="ARBA00001275"/>
    </source>
</evidence>
<proteinExistence type="inferred from homology"/>
<evidence type="ECO:0000256" key="2">
    <source>
        <dbReference type="ARBA" id="ARBA00001933"/>
    </source>
</evidence>
<evidence type="ECO:0000313" key="14">
    <source>
        <dbReference type="EMBL" id="SHK44805.1"/>
    </source>
</evidence>
<dbReference type="OrthoDB" id="9760804at2"/>
<dbReference type="InterPro" id="IPR035090">
    <property type="entry name" value="Pyridoxal_P_attach_site"/>
</dbReference>
<evidence type="ECO:0000256" key="13">
    <source>
        <dbReference type="RuleBase" id="RU000587"/>
    </source>
</evidence>
<dbReference type="GO" id="GO:0005737">
    <property type="term" value="C:cytoplasm"/>
    <property type="evidence" value="ECO:0007669"/>
    <property type="project" value="UniProtKB-SubCell"/>
</dbReference>
<dbReference type="PANTHER" id="PTHR11468:SF3">
    <property type="entry name" value="GLYCOGEN PHOSPHORYLASE, LIVER FORM"/>
    <property type="match status" value="1"/>
</dbReference>
<name>A0A1M6SJC4_9FIRM</name>
<keyword evidence="10 13" id="KW-0119">Carbohydrate metabolism</keyword>
<dbReference type="GO" id="GO:0008184">
    <property type="term" value="F:glycogen phosphorylase activity"/>
    <property type="evidence" value="ECO:0007669"/>
    <property type="project" value="InterPro"/>
</dbReference>
<comment type="subcellular location">
    <subcellularLocation>
        <location evidence="3">Cytoplasm</location>
    </subcellularLocation>
</comment>
<evidence type="ECO:0000256" key="9">
    <source>
        <dbReference type="ARBA" id="ARBA00022898"/>
    </source>
</evidence>
<dbReference type="InterPro" id="IPR000811">
    <property type="entry name" value="Glyco_trans_35"/>
</dbReference>
<comment type="catalytic activity">
    <reaction evidence="1 13">
        <text>[(1-&gt;4)-alpha-D-glucosyl](n) + phosphate = [(1-&gt;4)-alpha-D-glucosyl](n-1) + alpha-D-glucose 1-phosphate</text>
        <dbReference type="Rhea" id="RHEA:41732"/>
        <dbReference type="Rhea" id="RHEA-COMP:9584"/>
        <dbReference type="Rhea" id="RHEA-COMP:9586"/>
        <dbReference type="ChEBI" id="CHEBI:15444"/>
        <dbReference type="ChEBI" id="CHEBI:43474"/>
        <dbReference type="ChEBI" id="CHEBI:58601"/>
        <dbReference type="EC" id="2.4.1.1"/>
    </reaction>
</comment>
<keyword evidence="6" id="KW-0021">Allosteric enzyme</keyword>
<keyword evidence="8 13" id="KW-0808">Transferase</keyword>
<feature type="modified residue" description="N6-(pyridoxal phosphate)lysine" evidence="12">
    <location>
        <position position="656"/>
    </location>
</feature>
<keyword evidence="7 13" id="KW-0328">Glycosyltransferase</keyword>
<dbReference type="FunFam" id="3.40.50.2000:FF:000153">
    <property type="entry name" value="Alpha-1,4 glucan phosphorylase"/>
    <property type="match status" value="1"/>
</dbReference>
<accession>A0A1M6SJC4</accession>
<keyword evidence="15" id="KW-1185">Reference proteome</keyword>
<comment type="function">
    <text evidence="11">Phosphorylase is an important allosteric enzyme in carbohydrate metabolism. Enzymes from different sources differ in their regulatory mechanisms and in their natural substrates. However, all known phosphorylases share catalytic and structural properties.</text>
</comment>
<comment type="cofactor">
    <cofactor evidence="2 13">
        <name>pyridoxal 5'-phosphate</name>
        <dbReference type="ChEBI" id="CHEBI:597326"/>
    </cofactor>
</comment>
<dbReference type="FunFam" id="3.40.50.2000:FF:000003">
    <property type="entry name" value="Alpha-1,4 glucan phosphorylase"/>
    <property type="match status" value="1"/>
</dbReference>
<dbReference type="Gene3D" id="3.40.50.2000">
    <property type="entry name" value="Glycogen Phosphorylase B"/>
    <property type="match status" value="2"/>
</dbReference>
<evidence type="ECO:0000256" key="10">
    <source>
        <dbReference type="ARBA" id="ARBA00023277"/>
    </source>
</evidence>
<dbReference type="EMBL" id="FRAE01000073">
    <property type="protein sequence ID" value="SHK44805.1"/>
    <property type="molecule type" value="Genomic_DNA"/>
</dbReference>
<dbReference type="STRING" id="1123349.SAMN02744037_02358"/>
<protein>
    <recommendedName>
        <fullName evidence="13">Alpha-1,4 glucan phosphorylase</fullName>
        <ecNumber evidence="13">2.4.1.1</ecNumber>
    </recommendedName>
</protein>
<gene>
    <name evidence="14" type="ORF">SAMN02744037_02358</name>
</gene>
<keyword evidence="5" id="KW-0963">Cytoplasm</keyword>
<dbReference type="GO" id="GO:0030170">
    <property type="term" value="F:pyridoxal phosphate binding"/>
    <property type="evidence" value="ECO:0007669"/>
    <property type="project" value="InterPro"/>
</dbReference>
<comment type="similarity">
    <text evidence="4 13">Belongs to the glycogen phosphorylase family.</text>
</comment>
<dbReference type="NCBIfam" id="TIGR02093">
    <property type="entry name" value="P_ylase"/>
    <property type="match status" value="1"/>
</dbReference>
<evidence type="ECO:0000256" key="4">
    <source>
        <dbReference type="ARBA" id="ARBA00006047"/>
    </source>
</evidence>
<dbReference type="PIRSF" id="PIRSF000460">
    <property type="entry name" value="Pprylas_GlgP"/>
    <property type="match status" value="1"/>
</dbReference>
<organism evidence="14 15">
    <name type="scientific">Tepidibacter formicigenes DSM 15518</name>
    <dbReference type="NCBI Taxonomy" id="1123349"/>
    <lineage>
        <taxon>Bacteria</taxon>
        <taxon>Bacillati</taxon>
        <taxon>Bacillota</taxon>
        <taxon>Clostridia</taxon>
        <taxon>Peptostreptococcales</taxon>
        <taxon>Peptostreptococcaceae</taxon>
        <taxon>Tepidibacter</taxon>
    </lineage>
</organism>
<evidence type="ECO:0000313" key="15">
    <source>
        <dbReference type="Proteomes" id="UP000242497"/>
    </source>
</evidence>
<evidence type="ECO:0000256" key="3">
    <source>
        <dbReference type="ARBA" id="ARBA00004496"/>
    </source>
</evidence>
<sequence>MTLTKNQFKEDFIKKLISKRGKSIKDATLWDKYSAFGSLIRDYIAENWVKTNEKYISNEKKQVYYFSMEFLMGKLLENNLINLGIKEICEEGLKDFGIDLSEIEKIENDPGLGNGGLGRLAACFLDSMASLGIPGHGSGIRYKYGLFEQKIIDGYQVEFPDKWLQCENIWEIKKPSKSVEVRFGGNVRIIEENNKLKFIHENYESILAVPYDTPILGYENNKVNTLRLWSAEGIKKEFDYEYFNKGEYTKAFENKYSVESISHVLYPNDSYDKGRLLRLKQEYFFVSAGVQSIVRLFKKLGKPINKFNEYIAIHINDTHPALAIPELMRILIDEEGIGWDEAWKITKNTISYTNHTIMSEALEKWNIDVFKSLLPRIFMIIEEINERFCKYLWDNKYTGDFDKISKMAVIADGQIRMANLAIVGSHSINGVAKLHTEILKKQELKDFYDIYPNKFNNKTNGISHRRWLLKSNPKLSNLITETIGSKWINFPEQLMNLIQYKQDSSFQEKIYDIKQYNKNKLANMINEKYSINIDPNSIFDIQAKRIHEYKRQKLNVLHIMHLYNRLIENPDLDIVPRTFIFAGKAAPGYYIAKQTIKLINTLADKINNDKRIKDKLKVIFIENYGVTLAELMIPAANVSEQIATTTKEASGTGNMKFMMNGAITIATFDGANIEIADAVGEDNIIIFGLKDKEIFELYKNRLYKSIDIYNEDIRIKTVVDQLVNRFFPVKNDEFSVIYDSLLKYNDEFFVLKDFDAYVGAQQKIDKLYRSRFKWLEMSIANIANSGKFSSDKTIHQYATEIWDVGSILDYY</sequence>
<evidence type="ECO:0000256" key="7">
    <source>
        <dbReference type="ARBA" id="ARBA00022676"/>
    </source>
</evidence>